<reference evidence="9" key="1">
    <citation type="journal article" date="2019" name="Int. J. Syst. Evol. Microbiol.">
        <title>The Global Catalogue of Microorganisms (GCM) 10K type strain sequencing project: providing services to taxonomists for standard genome sequencing and annotation.</title>
        <authorList>
            <consortium name="The Broad Institute Genomics Platform"/>
            <consortium name="The Broad Institute Genome Sequencing Center for Infectious Disease"/>
            <person name="Wu L."/>
            <person name="Ma J."/>
        </authorList>
    </citation>
    <scope>NUCLEOTIDE SEQUENCE [LARGE SCALE GENOMIC DNA]</scope>
    <source>
        <strain evidence="9">JCM 15614</strain>
    </source>
</reference>
<keyword evidence="2" id="KW-0479">Metal-binding</keyword>
<evidence type="ECO:0000256" key="3">
    <source>
        <dbReference type="ARBA" id="ARBA00023004"/>
    </source>
</evidence>
<comment type="similarity">
    <text evidence="6">Belongs to the bacterial ring-hydroxylating dioxygenase ferredoxin component family.</text>
</comment>
<evidence type="ECO:0000313" key="9">
    <source>
        <dbReference type="Proteomes" id="UP001499924"/>
    </source>
</evidence>
<evidence type="ECO:0000259" key="7">
    <source>
        <dbReference type="PROSITE" id="PS51296"/>
    </source>
</evidence>
<dbReference type="RefSeq" id="WP_344687966.1">
    <property type="nucleotide sequence ID" value="NZ_BAAAVV010000002.1"/>
</dbReference>
<dbReference type="InterPro" id="IPR017941">
    <property type="entry name" value="Rieske_2Fe-2S"/>
</dbReference>
<dbReference type="Proteomes" id="UP001499924">
    <property type="component" value="Unassembled WGS sequence"/>
</dbReference>
<evidence type="ECO:0000256" key="1">
    <source>
        <dbReference type="ARBA" id="ARBA00022714"/>
    </source>
</evidence>
<feature type="domain" description="Rieske" evidence="7">
    <location>
        <begin position="5"/>
        <end position="106"/>
    </location>
</feature>
<keyword evidence="9" id="KW-1185">Reference proteome</keyword>
<dbReference type="PANTHER" id="PTHR21496:SF0">
    <property type="entry name" value="RIESKE DOMAIN-CONTAINING PROTEIN"/>
    <property type="match status" value="1"/>
</dbReference>
<evidence type="ECO:0000256" key="2">
    <source>
        <dbReference type="ARBA" id="ARBA00022723"/>
    </source>
</evidence>
<evidence type="ECO:0000256" key="5">
    <source>
        <dbReference type="ARBA" id="ARBA00034078"/>
    </source>
</evidence>
<keyword evidence="4" id="KW-0411">Iron-sulfur</keyword>
<proteinExistence type="inferred from homology"/>
<name>A0ABP6NZQ9_9ACTN</name>
<gene>
    <name evidence="8" type="primary">nirD</name>
    <name evidence="8" type="ORF">GCM10010531_13750</name>
</gene>
<comment type="caution">
    <text evidence="8">The sequence shown here is derived from an EMBL/GenBank/DDBJ whole genome shotgun (WGS) entry which is preliminary data.</text>
</comment>
<organism evidence="8 9">
    <name type="scientific">Blastococcus jejuensis</name>
    <dbReference type="NCBI Taxonomy" id="351224"/>
    <lineage>
        <taxon>Bacteria</taxon>
        <taxon>Bacillati</taxon>
        <taxon>Actinomycetota</taxon>
        <taxon>Actinomycetes</taxon>
        <taxon>Geodermatophilales</taxon>
        <taxon>Geodermatophilaceae</taxon>
        <taxon>Blastococcus</taxon>
    </lineage>
</organism>
<comment type="cofactor">
    <cofactor evidence="5">
        <name>[2Fe-2S] cluster</name>
        <dbReference type="ChEBI" id="CHEBI:190135"/>
    </cofactor>
</comment>
<evidence type="ECO:0000256" key="6">
    <source>
        <dbReference type="ARBA" id="ARBA00038001"/>
    </source>
</evidence>
<dbReference type="Pfam" id="PF00355">
    <property type="entry name" value="Rieske"/>
    <property type="match status" value="1"/>
</dbReference>
<dbReference type="EMBL" id="BAAAVV010000002">
    <property type="protein sequence ID" value="GAA3163048.1"/>
    <property type="molecule type" value="Genomic_DNA"/>
</dbReference>
<dbReference type="PROSITE" id="PS51296">
    <property type="entry name" value="RIESKE"/>
    <property type="match status" value="1"/>
</dbReference>
<dbReference type="SUPFAM" id="SSF50022">
    <property type="entry name" value="ISP domain"/>
    <property type="match status" value="1"/>
</dbReference>
<dbReference type="Gene3D" id="2.102.10.10">
    <property type="entry name" value="Rieske [2Fe-2S] iron-sulphur domain"/>
    <property type="match status" value="1"/>
</dbReference>
<keyword evidence="3" id="KW-0408">Iron</keyword>
<evidence type="ECO:0000313" key="8">
    <source>
        <dbReference type="EMBL" id="GAA3163048.1"/>
    </source>
</evidence>
<accession>A0ABP6NZQ9</accession>
<evidence type="ECO:0000256" key="4">
    <source>
        <dbReference type="ARBA" id="ARBA00023014"/>
    </source>
</evidence>
<keyword evidence="1" id="KW-0001">2Fe-2S</keyword>
<protein>
    <submittedName>
        <fullName evidence="8">Nitrite reductase small subunit NirD</fullName>
    </submittedName>
</protein>
<dbReference type="InterPro" id="IPR036922">
    <property type="entry name" value="Rieske_2Fe-2S_sf"/>
</dbReference>
<dbReference type="PANTHER" id="PTHR21496">
    <property type="entry name" value="FERREDOXIN-RELATED"/>
    <property type="match status" value="1"/>
</dbReference>
<sequence length="136" mass="15301">MTEQWRRVCRVDEVDAGQPVGKIVGNADEGDLRICVVRRPGGEFVAMLDRCPHRDIPLSRGLVKDGVLTCPGHFWRFDLATGERSDLPEVRATLYPTRVTDGWVEVSLPPAAPRRSMREWLLAQARANDGRLRRPG</sequence>